<dbReference type="EMBL" id="JADEYS010000030">
    <property type="protein sequence ID" value="MBE9399583.1"/>
    <property type="molecule type" value="Genomic_DNA"/>
</dbReference>
<dbReference type="SUPFAM" id="SSF158472">
    <property type="entry name" value="HAMP domain-like"/>
    <property type="match status" value="1"/>
</dbReference>
<keyword evidence="3" id="KW-0597">Phosphoprotein</keyword>
<evidence type="ECO:0000256" key="5">
    <source>
        <dbReference type="ARBA" id="ARBA00022777"/>
    </source>
</evidence>
<dbReference type="RefSeq" id="WP_193955278.1">
    <property type="nucleotide sequence ID" value="NZ_JADEYS010000030.1"/>
</dbReference>
<dbReference type="PROSITE" id="PS50885">
    <property type="entry name" value="HAMP"/>
    <property type="match status" value="1"/>
</dbReference>
<dbReference type="CDD" id="cd06225">
    <property type="entry name" value="HAMP"/>
    <property type="match status" value="1"/>
</dbReference>
<comment type="caution">
    <text evidence="9">The sequence shown here is derived from an EMBL/GenBank/DDBJ whole genome shotgun (WGS) entry which is preliminary data.</text>
</comment>
<keyword evidence="4" id="KW-0808">Transferase</keyword>
<reference evidence="9" key="1">
    <citation type="submission" date="2020-10" db="EMBL/GenBank/DDBJ databases">
        <title>Bacterium isolated from coastal waters sediment.</title>
        <authorList>
            <person name="Chen R.-J."/>
            <person name="Lu D.-C."/>
            <person name="Zhu K.-L."/>
            <person name="Du Z.-J."/>
        </authorList>
    </citation>
    <scope>NUCLEOTIDE SEQUENCE</scope>
    <source>
        <strain evidence="9">N1Y112</strain>
    </source>
</reference>
<evidence type="ECO:0000313" key="10">
    <source>
        <dbReference type="Proteomes" id="UP000640333"/>
    </source>
</evidence>
<dbReference type="PANTHER" id="PTHR45436">
    <property type="entry name" value="SENSOR HISTIDINE KINASE YKOH"/>
    <property type="match status" value="1"/>
</dbReference>
<dbReference type="GO" id="GO:0005886">
    <property type="term" value="C:plasma membrane"/>
    <property type="evidence" value="ECO:0007669"/>
    <property type="project" value="TreeGrafter"/>
</dbReference>
<dbReference type="GO" id="GO:0004673">
    <property type="term" value="F:protein histidine kinase activity"/>
    <property type="evidence" value="ECO:0007669"/>
    <property type="project" value="UniProtKB-EC"/>
</dbReference>
<feature type="domain" description="HAMP" evidence="8">
    <location>
        <begin position="342"/>
        <end position="394"/>
    </location>
</feature>
<keyword evidence="5" id="KW-0418">Kinase</keyword>
<evidence type="ECO:0000256" key="1">
    <source>
        <dbReference type="ARBA" id="ARBA00000085"/>
    </source>
</evidence>
<dbReference type="Proteomes" id="UP000640333">
    <property type="component" value="Unassembled WGS sequence"/>
</dbReference>
<organism evidence="9 10">
    <name type="scientific">Pontibacterium sinense</name>
    <dbReference type="NCBI Taxonomy" id="2781979"/>
    <lineage>
        <taxon>Bacteria</taxon>
        <taxon>Pseudomonadati</taxon>
        <taxon>Pseudomonadota</taxon>
        <taxon>Gammaproteobacteria</taxon>
        <taxon>Oceanospirillales</taxon>
        <taxon>Oceanospirillaceae</taxon>
        <taxon>Pontibacterium</taxon>
    </lineage>
</organism>
<accession>A0A8J7FNI6</accession>
<dbReference type="Gene3D" id="6.10.340.10">
    <property type="match status" value="1"/>
</dbReference>
<dbReference type="PANTHER" id="PTHR45436:SF5">
    <property type="entry name" value="SENSOR HISTIDINE KINASE TRCS"/>
    <property type="match status" value="1"/>
</dbReference>
<keyword evidence="7" id="KW-1133">Transmembrane helix</keyword>
<name>A0A8J7FNI6_9GAMM</name>
<feature type="transmembrane region" description="Helical" evidence="7">
    <location>
        <begin position="12"/>
        <end position="29"/>
    </location>
</feature>
<dbReference type="Pfam" id="PF21623">
    <property type="entry name" value="HK_sensor_dom_bact"/>
    <property type="match status" value="1"/>
</dbReference>
<dbReference type="InterPro" id="IPR048760">
    <property type="entry name" value="VP0354-like_sensor_dom"/>
</dbReference>
<dbReference type="SUPFAM" id="SSF103190">
    <property type="entry name" value="Sensory domain-like"/>
    <property type="match status" value="1"/>
</dbReference>
<protein>
    <recommendedName>
        <fullName evidence="2">histidine kinase</fullName>
        <ecNumber evidence="2">2.7.13.3</ecNumber>
    </recommendedName>
</protein>
<evidence type="ECO:0000256" key="3">
    <source>
        <dbReference type="ARBA" id="ARBA00022553"/>
    </source>
</evidence>
<evidence type="ECO:0000259" key="8">
    <source>
        <dbReference type="PROSITE" id="PS50885"/>
    </source>
</evidence>
<feature type="transmembrane region" description="Helical" evidence="7">
    <location>
        <begin position="318"/>
        <end position="337"/>
    </location>
</feature>
<dbReference type="InterPro" id="IPR003660">
    <property type="entry name" value="HAMP_dom"/>
</dbReference>
<keyword evidence="7" id="KW-0812">Transmembrane</keyword>
<keyword evidence="10" id="KW-1185">Reference proteome</keyword>
<dbReference type="EC" id="2.7.13.3" evidence="2"/>
<dbReference type="AlphaFoldDB" id="A0A8J7FNI6"/>
<comment type="catalytic activity">
    <reaction evidence="1">
        <text>ATP + protein L-histidine = ADP + protein N-phospho-L-histidine.</text>
        <dbReference type="EC" id="2.7.13.3"/>
    </reaction>
</comment>
<evidence type="ECO:0000256" key="6">
    <source>
        <dbReference type="ARBA" id="ARBA00023012"/>
    </source>
</evidence>
<evidence type="ECO:0000313" key="9">
    <source>
        <dbReference type="EMBL" id="MBE9399583.1"/>
    </source>
</evidence>
<evidence type="ECO:0000256" key="2">
    <source>
        <dbReference type="ARBA" id="ARBA00012438"/>
    </source>
</evidence>
<sequence length="396" mass="43719">MKTIKSKVERALILVALLPVLILAGYVYYSTTDALKSASVSSLERQVQLLSGSAFGVLKHVPGDLSYLRDSASMFQYGRALVIKDQKILDVNGRSLSRDFLSLAKNRRIYNQLRFVGADGNELIRIEHNEDEGFSRVLQPEQLRDKSNSLYFREAAKLEFGQVYISPIDLNREDGELEDPVRPTIRFATPVFAVGNRLVGVLILNVDASAFLNQIKAASTDNGIQFTLVDDHGYYLANSDTGLEWGSARDLNHGKSMSTERPMLSREVLAADGIVQIDLSDDLVATSPLFADESNQHQMGRLVAIAPKSVVLKLLDSFVIALAVFVVLAVVMAFVIAKMLSSSLTNPLIYLTQAADRLSKGEVDTAITIHSNDEVQRLAEAFERLRESVKILMKLG</sequence>
<gene>
    <name evidence="9" type="ORF">IOQ59_20160</name>
</gene>
<dbReference type="SMART" id="SM00304">
    <property type="entry name" value="HAMP"/>
    <property type="match status" value="1"/>
</dbReference>
<keyword evidence="7" id="KW-0472">Membrane</keyword>
<proteinExistence type="predicted"/>
<keyword evidence="6" id="KW-0902">Two-component regulatory system</keyword>
<dbReference type="Gene3D" id="3.30.450.20">
    <property type="entry name" value="PAS domain"/>
    <property type="match status" value="1"/>
</dbReference>
<dbReference type="Pfam" id="PF00672">
    <property type="entry name" value="HAMP"/>
    <property type="match status" value="1"/>
</dbReference>
<evidence type="ECO:0000256" key="4">
    <source>
        <dbReference type="ARBA" id="ARBA00022679"/>
    </source>
</evidence>
<dbReference type="InterPro" id="IPR029151">
    <property type="entry name" value="Sensor-like_sf"/>
</dbReference>
<evidence type="ECO:0000256" key="7">
    <source>
        <dbReference type="SAM" id="Phobius"/>
    </source>
</evidence>
<dbReference type="GO" id="GO:0000160">
    <property type="term" value="P:phosphorelay signal transduction system"/>
    <property type="evidence" value="ECO:0007669"/>
    <property type="project" value="UniProtKB-KW"/>
</dbReference>
<dbReference type="InterPro" id="IPR050428">
    <property type="entry name" value="TCS_sensor_his_kinase"/>
</dbReference>